<dbReference type="AlphaFoldDB" id="A0A3M8CYI3"/>
<reference evidence="1 2" key="1">
    <citation type="submission" date="2018-10" db="EMBL/GenBank/DDBJ databases">
        <title>Phylogenomics of Brevibacillus.</title>
        <authorList>
            <person name="Dunlap C."/>
        </authorList>
    </citation>
    <scope>NUCLEOTIDE SEQUENCE [LARGE SCALE GENOMIC DNA]</scope>
    <source>
        <strain evidence="1 2">JCM 15085</strain>
    </source>
</reference>
<name>A0A3M8CYI3_9BACL</name>
<gene>
    <name evidence="1" type="ORF">EDM58_07920</name>
</gene>
<proteinExistence type="predicted"/>
<evidence type="ECO:0000313" key="2">
    <source>
        <dbReference type="Proteomes" id="UP000281915"/>
    </source>
</evidence>
<sequence>MGYTFKKLTHDLSIGHEIEFIYADRKFSITNTPSGWCLAEYYKDEIQVYSSHLELLQHGSIDGKALRNIWPLVAVDAIF</sequence>
<protein>
    <submittedName>
        <fullName evidence="1">Uncharacterized protein</fullName>
    </submittedName>
</protein>
<organism evidence="1 2">
    <name type="scientific">Brevibacillus panacihumi</name>
    <dbReference type="NCBI Taxonomy" id="497735"/>
    <lineage>
        <taxon>Bacteria</taxon>
        <taxon>Bacillati</taxon>
        <taxon>Bacillota</taxon>
        <taxon>Bacilli</taxon>
        <taxon>Bacillales</taxon>
        <taxon>Paenibacillaceae</taxon>
        <taxon>Brevibacillus</taxon>
    </lineage>
</organism>
<comment type="caution">
    <text evidence="1">The sequence shown here is derived from an EMBL/GenBank/DDBJ whole genome shotgun (WGS) entry which is preliminary data.</text>
</comment>
<dbReference type="Proteomes" id="UP000281915">
    <property type="component" value="Unassembled WGS sequence"/>
</dbReference>
<evidence type="ECO:0000313" key="1">
    <source>
        <dbReference type="EMBL" id="RNB80763.1"/>
    </source>
</evidence>
<dbReference type="RefSeq" id="WP_122912860.1">
    <property type="nucleotide sequence ID" value="NZ_RHHT01000015.1"/>
</dbReference>
<dbReference type="EMBL" id="RHHT01000015">
    <property type="protein sequence ID" value="RNB80763.1"/>
    <property type="molecule type" value="Genomic_DNA"/>
</dbReference>
<accession>A0A3M8CYI3</accession>